<evidence type="ECO:0000313" key="2">
    <source>
        <dbReference type="EMBL" id="MFC7140739.1"/>
    </source>
</evidence>
<keyword evidence="3" id="KW-1185">Reference proteome</keyword>
<dbReference type="AlphaFoldDB" id="A0ABD5Y8M8"/>
<sequence>MSRLPYEKLPDDAEIPSKEEQRKELRKRRERSKKRSVSLLKGKVPVKGDIPGRNKGTERYYKMKIGGKFKKKKIPSMAKVNDTGDQIVGEFKAPNGRQRVGFTLLPPESSKSRADIVGGLNND</sequence>
<name>A0ABD5Y8M8_9EURY</name>
<feature type="region of interest" description="Disordered" evidence="1">
    <location>
        <begin position="1"/>
        <end position="56"/>
    </location>
</feature>
<dbReference type="EMBL" id="JBHTAS010000001">
    <property type="protein sequence ID" value="MFC7140739.1"/>
    <property type="molecule type" value="Genomic_DNA"/>
</dbReference>
<protein>
    <submittedName>
        <fullName evidence="2">Uncharacterized protein</fullName>
    </submittedName>
</protein>
<proteinExistence type="predicted"/>
<accession>A0ABD5Y8M8</accession>
<organism evidence="2 3">
    <name type="scientific">Halosimplex aquaticum</name>
    <dbReference type="NCBI Taxonomy" id="3026162"/>
    <lineage>
        <taxon>Archaea</taxon>
        <taxon>Methanobacteriati</taxon>
        <taxon>Methanobacteriota</taxon>
        <taxon>Stenosarchaea group</taxon>
        <taxon>Halobacteria</taxon>
        <taxon>Halobacteriales</taxon>
        <taxon>Haloarculaceae</taxon>
        <taxon>Halosimplex</taxon>
    </lineage>
</organism>
<feature type="region of interest" description="Disordered" evidence="1">
    <location>
        <begin position="99"/>
        <end position="123"/>
    </location>
</feature>
<dbReference type="GeneID" id="78821045"/>
<evidence type="ECO:0000256" key="1">
    <source>
        <dbReference type="SAM" id="MobiDB-lite"/>
    </source>
</evidence>
<comment type="caution">
    <text evidence="2">The sequence shown here is derived from an EMBL/GenBank/DDBJ whole genome shotgun (WGS) entry which is preliminary data.</text>
</comment>
<dbReference type="RefSeq" id="WP_274321831.1">
    <property type="nucleotide sequence ID" value="NZ_CP118158.1"/>
</dbReference>
<feature type="compositionally biased region" description="Basic and acidic residues" evidence="1">
    <location>
        <begin position="1"/>
        <end position="23"/>
    </location>
</feature>
<feature type="compositionally biased region" description="Basic residues" evidence="1">
    <location>
        <begin position="24"/>
        <end position="36"/>
    </location>
</feature>
<reference evidence="2 3" key="1">
    <citation type="journal article" date="2019" name="Int. J. Syst. Evol. Microbiol.">
        <title>The Global Catalogue of Microorganisms (GCM) 10K type strain sequencing project: providing services to taxonomists for standard genome sequencing and annotation.</title>
        <authorList>
            <consortium name="The Broad Institute Genomics Platform"/>
            <consortium name="The Broad Institute Genome Sequencing Center for Infectious Disease"/>
            <person name="Wu L."/>
            <person name="Ma J."/>
        </authorList>
    </citation>
    <scope>NUCLEOTIDE SEQUENCE [LARGE SCALE GENOMIC DNA]</scope>
    <source>
        <strain evidence="2 3">XZYJT29</strain>
    </source>
</reference>
<evidence type="ECO:0000313" key="3">
    <source>
        <dbReference type="Proteomes" id="UP001596432"/>
    </source>
</evidence>
<dbReference type="Proteomes" id="UP001596432">
    <property type="component" value="Unassembled WGS sequence"/>
</dbReference>
<gene>
    <name evidence="2" type="ORF">ACFQMA_13025</name>
</gene>